<sequence length="2239" mass="245461">MQNMEKMKLHCVTFTVFSIISLTCGKISGLTSCQLQRQRALQTEGITLVPVCLDSGEFEPVQCDASRSQCWCVDQEGMEIYGTRQNGKPSKCPGTCEVRQRRLLHGIGRPSPPQCSDDGGFLPVQCKFVNTTDRMIFDLLHTFNRAPEVFQTFSAFRKAYPELSSYCFCADSRGREMPSTGVELLLDEVYDTAFSDQTAGSTFAQSNMYRILQRRYLAIQLAVSGRFRCPTPCESERAAAFQAGNSFVPSCTDNGAYVPTQCQSSGQCWCVDADGKEVFGTRQYGVPNCSTGVKDCLSERRQALSSLFYGPAGDFSKSNVFPDSKDTLSFPGTCSPEFQELLANSGLLQSLPELERSNVRDILAEVLQGMFPTGALALKALAFTSNPKRLQENLFGGKFLKNAGNFNFTGTVGNSGTLSFSQVFSQIGLTQATTDLMQLAKTFTDDSASLNLDQDVSDSYGRSVNLKNNREVIKLVSMALESEQFLSTLQEAIKQLKAEESTQLAQLFRAIFQKSDVCKSPTLTLYVPQCTEDGRYREVQCHGSECWCLDTRGLEIAGSRTSGSRLRCSSQCEKERQMAIAVKASSSAGSEVFIPKCEANGAYVARQCLGKRCFCVDRSGTKLSIQNSGSSLQCPTSCQAAAIQQFLSTISSVLSDLTSVTQLSEVYIPRCAYDGSWHQIQCDGPPEQAVEFYREWVRIINSGQELAVSEVLGILRAYAGNSEAMASFRSFVSELFKAGHHRVFPVLAKFEKFSDIPSDMLDGDVEAIYGPSVFLNPLSLWRLIRGDDSGYPGQLSDFSLPLGSFHLRQCWCVNSQGDMLAGSKTPVGQIPKCPGPCSVVQNQVSEFLKQAEELISASNNSHVPVGYGFLLAESVYLSPEELEQTRTSKIPITQALLSNTNSALRLAAHSTLHFYWQTRLMASDKDRQSLMLGYQPYIPQCDAYGQWLPTQCYQSTGPGWCSLQKTLALQREVGVGYEPQCVQDGQQFSPLQCDPSFCWCVSQSGKELPATRTLRSTGQTPTCDIPECPLPFRNISKGAVLCSTANVAGQQTQRCELFCDQGYVNTLPVASFLCDPQTKNWLDDAPLSYACQKPQVLQTVQVSLQLKLSLAEGLQSCSTQSMVLQTALLRDMRARGLCSLQLTLSGQTGSVAVCDESSVSLECLNDKEVTARITFRARLSDLPIKSLPDLHDIDMALNEERLLNGMKELIQNGSYRSIFLYDGSLARSIPPSFSCMDGYKQLPQSTGCVMEKFEVVASSSLLLKSERAEILSSDSSNQPKETQLRKCVLDCALEDSCQHVAIFSDEEKTYCELYSTSADNVECRTSEQSKGFLGNDGAETFQTLNCVLKIKGDESNLMVLRKKGHEFSTAGLKSFERLSFRKTGSGVYRTLVFDARGTTLADVHRFCVNSCSRENCCDGFILNQNVLNGGSVMCGLLSAPSVLQCSEADWDVGGRVASSSRICGAGVQYSRQLKRFTFNFGGQNFTITAAALPASSKNKTGYQETLISFQRIYLWKESDMNTRPKTPSACSGSAVLEDSRIALSDSVKDTFGVLEDGDVKFDPERELPSQLYWIFKHQYTFQQAQLWCLKRCEEEELCHVSDIRDEGPLYFACVLHPDTRVCGAYDKPLRQACSLVMTQSLQTAYQKKVSLSGSVKSFYGRVPFKKMVSYSVRSRVSLSSKSITEGFFECERRCDEDPCCRGIGYVQDLGVPGSDVLCLTLNSLGIQTCGENDSTNWRIQDCSPSKVQTEVYPFGWYEKPVNQWIKNPSMCPPFSLRSPSKMAAVLKNWKQMDAASVKGKNAPVLVFFHNSGSGLLDGSYLAAVGNIIVVTASFRVAAFGFLSTGSSALPGNYGLQDQAAALGWVQKNIALFGGDPTKVTVGAERNGADIASLHLTSPSASSLFRRALLMGGSVFSPAVVMSTSKAQAQTASLARELGCSGSDSLQLLNCLRSKPTQSINAAQTKLLAVSGPLQAWSPVVDGTIVQEKPSVALRSGSFHKVELLLGSSFEDGLISRAKNIKKNFEQLQGRADSKTAFYAALSNSLGGDDANVFVKEAATWFYSLQHSPTPSGYNVFSRALENATSVDLSAPMDVQYLFGVPLGSEMRDVFSSKERMLTLQIMNYMANFINNPNLPLAASRTSFSKFLPPWPQFIPHPGGRGYKELSFTLNNRKNLQSPQCSFWSQYVPALITSTAKFSCETSVGDSGGVQSPTQEPKSIPDASFSLTPSKPKSEKDAYN</sequence>
<evidence type="ECO:0000313" key="11">
    <source>
        <dbReference type="Proteomes" id="UP000290572"/>
    </source>
</evidence>
<dbReference type="SUPFAM" id="SSF53474">
    <property type="entry name" value="alpha/beta-Hydrolases"/>
    <property type="match status" value="1"/>
</dbReference>
<keyword evidence="11" id="KW-1185">Reference proteome</keyword>
<evidence type="ECO:0000313" key="10">
    <source>
        <dbReference type="EMBL" id="RXN17945.1"/>
    </source>
</evidence>
<dbReference type="PROSITE" id="PS51162">
    <property type="entry name" value="THYROGLOBULIN_1_2"/>
    <property type="match status" value="6"/>
</dbReference>
<keyword evidence="4 6" id="KW-1015">Disulfide bond</keyword>
<feature type="region of interest" description="Disordered" evidence="8">
    <location>
        <begin position="2202"/>
        <end position="2239"/>
    </location>
</feature>
<dbReference type="GO" id="GO:0005615">
    <property type="term" value="C:extracellular space"/>
    <property type="evidence" value="ECO:0007669"/>
    <property type="project" value="TreeGrafter"/>
</dbReference>
<evidence type="ECO:0000256" key="1">
    <source>
        <dbReference type="ARBA" id="ARBA00004613"/>
    </source>
</evidence>
<dbReference type="Pfam" id="PF00135">
    <property type="entry name" value="COesterase"/>
    <property type="match status" value="2"/>
</dbReference>
<organism evidence="10 11">
    <name type="scientific">Labeo rohita</name>
    <name type="common">Indian major carp</name>
    <name type="synonym">Cyprinus rohita</name>
    <dbReference type="NCBI Taxonomy" id="84645"/>
    <lineage>
        <taxon>Eukaryota</taxon>
        <taxon>Metazoa</taxon>
        <taxon>Chordata</taxon>
        <taxon>Craniata</taxon>
        <taxon>Vertebrata</taxon>
        <taxon>Euteleostomi</taxon>
        <taxon>Actinopterygii</taxon>
        <taxon>Neopterygii</taxon>
        <taxon>Teleostei</taxon>
        <taxon>Ostariophysi</taxon>
        <taxon>Cypriniformes</taxon>
        <taxon>Cyprinidae</taxon>
        <taxon>Labeoninae</taxon>
        <taxon>Labeonini</taxon>
        <taxon>Labeo</taxon>
    </lineage>
</organism>
<feature type="disulfide bond" evidence="6">
    <location>
        <begin position="72"/>
        <end position="92"/>
    </location>
</feature>
<keyword evidence="12" id="KW-1267">Proteomics identification</keyword>
<evidence type="ECO:0000256" key="4">
    <source>
        <dbReference type="ARBA" id="ARBA00023157"/>
    </source>
</evidence>
<dbReference type="InterPro" id="IPR000716">
    <property type="entry name" value="Thyroglobulin_1"/>
</dbReference>
<feature type="domain" description="Thyroglobulin type-1" evidence="9">
    <location>
        <begin position="573"/>
        <end position="638"/>
    </location>
</feature>
<dbReference type="InterPro" id="IPR029058">
    <property type="entry name" value="AB_hydrolase_fold"/>
</dbReference>
<dbReference type="GO" id="GO:0006590">
    <property type="term" value="P:thyroid hormone generation"/>
    <property type="evidence" value="ECO:0007669"/>
    <property type="project" value="TreeGrafter"/>
</dbReference>
<comment type="caution">
    <text evidence="6">Lacks conserved residue(s) required for the propagation of feature annotation.</text>
</comment>
<feature type="domain" description="Thyroglobulin type-1" evidence="9">
    <location>
        <begin position="93"/>
        <end position="194"/>
    </location>
</feature>
<feature type="disulfide bond" evidence="6">
    <location>
        <begin position="33"/>
        <end position="52"/>
    </location>
</feature>
<evidence type="ECO:0000256" key="6">
    <source>
        <dbReference type="PROSITE-ProRule" id="PRU00500"/>
    </source>
</evidence>
<dbReference type="CDD" id="cd00191">
    <property type="entry name" value="TY"/>
    <property type="match status" value="6"/>
</dbReference>
<accession>A0A498ML13</accession>
<dbReference type="Proteomes" id="UP000290572">
    <property type="component" value="Unassembled WGS sequence"/>
</dbReference>
<keyword evidence="2" id="KW-0964">Secreted</keyword>
<gene>
    <name evidence="10" type="ORF">ROHU_007959</name>
</gene>
<dbReference type="EMBL" id="QBIY01012733">
    <property type="protein sequence ID" value="RXN17945.1"/>
    <property type="molecule type" value="Genomic_DNA"/>
</dbReference>
<keyword evidence="3" id="KW-0732">Signal</keyword>
<evidence type="ECO:0000259" key="9">
    <source>
        <dbReference type="PROSITE" id="PS51162"/>
    </source>
</evidence>
<dbReference type="InterPro" id="IPR052001">
    <property type="entry name" value="MHC-II_Gamma/Thyroglobulin"/>
</dbReference>
<name>A0A498ML13_LABRO</name>
<dbReference type="SUPFAM" id="SSF57610">
    <property type="entry name" value="Thyroglobulin type-1 domain"/>
    <property type="match status" value="8"/>
</dbReference>
<feature type="disulfide bond" evidence="6">
    <location>
        <begin position="96"/>
        <end position="115"/>
    </location>
</feature>
<keyword evidence="5" id="KW-0325">Glycoprotein</keyword>
<comment type="caution">
    <text evidence="10">The sequence shown here is derived from an EMBL/GenBank/DDBJ whole genome shotgun (WGS) entry which is preliminary data.</text>
</comment>
<dbReference type="Gene3D" id="4.10.800.10">
    <property type="entry name" value="Thyroglobulin type-1"/>
    <property type="match status" value="8"/>
</dbReference>
<evidence type="ECO:0000256" key="2">
    <source>
        <dbReference type="ARBA" id="ARBA00022525"/>
    </source>
</evidence>
<evidence type="ECO:0007829" key="12">
    <source>
        <dbReference type="PeptideAtlas" id="A0A498ML13"/>
    </source>
</evidence>
<comment type="subcellular location">
    <subcellularLocation>
        <location evidence="1">Secreted</location>
    </subcellularLocation>
</comment>
<dbReference type="Pfam" id="PF00086">
    <property type="entry name" value="Thyroglobulin_1"/>
    <property type="match status" value="6"/>
</dbReference>
<evidence type="ECO:0000256" key="3">
    <source>
        <dbReference type="ARBA" id="ARBA00022729"/>
    </source>
</evidence>
<dbReference type="STRING" id="84645.A0A498ML13"/>
<dbReference type="InterPro" id="IPR036857">
    <property type="entry name" value="Thyroglobulin_1_sf"/>
</dbReference>
<dbReference type="PANTHER" id="PTHR14093:SF19">
    <property type="entry name" value="THYROGLOBULIN"/>
    <property type="match status" value="1"/>
</dbReference>
<feature type="domain" description="Thyroglobulin type-1" evidence="9">
    <location>
        <begin position="958"/>
        <end position="1023"/>
    </location>
</feature>
<feature type="compositionally biased region" description="Polar residues" evidence="8">
    <location>
        <begin position="2202"/>
        <end position="2216"/>
    </location>
</feature>
<protein>
    <submittedName>
        <fullName evidence="10">Thyroglobulin</fullName>
    </submittedName>
</protein>
<dbReference type="InterPro" id="IPR002018">
    <property type="entry name" value="CarbesteraseB"/>
</dbReference>
<keyword evidence="7" id="KW-0175">Coiled coil</keyword>
<dbReference type="Gene3D" id="3.40.50.1820">
    <property type="entry name" value="alpha/beta hydrolase"/>
    <property type="match status" value="2"/>
</dbReference>
<evidence type="ECO:0000256" key="5">
    <source>
        <dbReference type="ARBA" id="ARBA00023180"/>
    </source>
</evidence>
<dbReference type="PANTHER" id="PTHR14093">
    <property type="entry name" value="HLA CLASS II GAMMA CHAIN"/>
    <property type="match status" value="1"/>
</dbReference>
<dbReference type="SMART" id="SM00211">
    <property type="entry name" value="TY"/>
    <property type="match status" value="7"/>
</dbReference>
<evidence type="ECO:0000256" key="8">
    <source>
        <dbReference type="SAM" id="MobiDB-lite"/>
    </source>
</evidence>
<feature type="domain" description="Thyroglobulin type-1" evidence="9">
    <location>
        <begin position="230"/>
        <end position="289"/>
    </location>
</feature>
<dbReference type="PROSITE" id="PS00484">
    <property type="entry name" value="THYROGLOBULIN_1_1"/>
    <property type="match status" value="2"/>
</dbReference>
<feature type="domain" description="Thyroglobulin type-1" evidence="9">
    <location>
        <begin position="515"/>
        <end position="572"/>
    </location>
</feature>
<feature type="disulfide bond" evidence="6">
    <location>
        <begin position="63"/>
        <end position="70"/>
    </location>
</feature>
<feature type="coiled-coil region" evidence="7">
    <location>
        <begin position="479"/>
        <end position="506"/>
    </location>
</feature>
<feature type="domain" description="Thyroglobulin type-1" evidence="9">
    <location>
        <begin position="30"/>
        <end position="92"/>
    </location>
</feature>
<reference evidence="10 11" key="1">
    <citation type="submission" date="2018-03" db="EMBL/GenBank/DDBJ databases">
        <title>Draft genome sequence of Rohu Carp (Labeo rohita).</title>
        <authorList>
            <person name="Das P."/>
            <person name="Kushwaha B."/>
            <person name="Joshi C.G."/>
            <person name="Kumar D."/>
            <person name="Nagpure N.S."/>
            <person name="Sahoo L."/>
            <person name="Das S.P."/>
            <person name="Bit A."/>
            <person name="Patnaik S."/>
            <person name="Meher P.K."/>
            <person name="Jayasankar P."/>
            <person name="Koringa P.G."/>
            <person name="Patel N.V."/>
            <person name="Hinsu A.T."/>
            <person name="Kumar R."/>
            <person name="Pandey M."/>
            <person name="Agarwal S."/>
            <person name="Srivastava S."/>
            <person name="Singh M."/>
            <person name="Iquebal M.A."/>
            <person name="Jaiswal S."/>
            <person name="Angadi U.B."/>
            <person name="Kumar N."/>
            <person name="Raza M."/>
            <person name="Shah T.M."/>
            <person name="Rai A."/>
            <person name="Jena J.K."/>
        </authorList>
    </citation>
    <scope>NUCLEOTIDE SEQUENCE [LARGE SCALE GENOMIC DNA]</scope>
    <source>
        <strain evidence="10">DASCIFA01</strain>
        <tissue evidence="10">Testis</tissue>
    </source>
</reference>
<proteinExistence type="evidence at protein level"/>
<evidence type="ECO:0000256" key="7">
    <source>
        <dbReference type="SAM" id="Coils"/>
    </source>
</evidence>